<dbReference type="PANTHER" id="PTHR42928">
    <property type="entry name" value="TRICARBOXYLATE-BINDING PROTEIN"/>
    <property type="match status" value="1"/>
</dbReference>
<keyword evidence="4" id="KW-1185">Reference proteome</keyword>
<dbReference type="InterPro" id="IPR042100">
    <property type="entry name" value="Bug_dom1"/>
</dbReference>
<dbReference type="InterPro" id="IPR006311">
    <property type="entry name" value="TAT_signal"/>
</dbReference>
<dbReference type="HOGENOM" id="CLU_045683_0_3_4"/>
<dbReference type="PANTHER" id="PTHR42928:SF5">
    <property type="entry name" value="BLR1237 PROTEIN"/>
    <property type="match status" value="1"/>
</dbReference>
<sequence>MNRRDFGQTLAATLLAPALSAPLAPLTARAKPYAAAAGPIRVLVGFPPGGATDVVARALIDRLGKQMDGQVFIVQNQSGAGGQIAAQLLKAAPPDGATIMLSIDHTQVIIPLTVAAAGYHPVNDFTALAGVAKYYNVLAVGSSTRIKTLPALGAWMKAHSSQANYGIPAAGSVPQFIGQIVGQSFGVALNPVPYKGGAPMVQDLLAGQVPIGIASMTELIEHHRAGKVCILASSGTERSRIAPEIPTFAELGFKRLEKNPWLAFFGPKGLPAEFVAQFDQAMHAVLAQPDLQERLAKMGNEVAAAPAKEVQQWVIDASQHWGQVIRETGFKPL</sequence>
<dbReference type="CDD" id="cd13579">
    <property type="entry name" value="PBP2_Bug_NagM"/>
    <property type="match status" value="1"/>
</dbReference>
<dbReference type="Gene3D" id="3.40.190.10">
    <property type="entry name" value="Periplasmic binding protein-like II"/>
    <property type="match status" value="1"/>
</dbReference>
<accession>A1WM22</accession>
<dbReference type="SUPFAM" id="SSF53850">
    <property type="entry name" value="Periplasmic binding protein-like II"/>
    <property type="match status" value="1"/>
</dbReference>
<organism evidence="3 4">
    <name type="scientific">Verminephrobacter eiseniae (strain EF01-2)</name>
    <dbReference type="NCBI Taxonomy" id="391735"/>
    <lineage>
        <taxon>Bacteria</taxon>
        <taxon>Pseudomonadati</taxon>
        <taxon>Pseudomonadota</taxon>
        <taxon>Betaproteobacteria</taxon>
        <taxon>Burkholderiales</taxon>
        <taxon>Comamonadaceae</taxon>
        <taxon>Verminephrobacter</taxon>
    </lineage>
</organism>
<reference evidence="4" key="1">
    <citation type="submission" date="2006-12" db="EMBL/GenBank/DDBJ databases">
        <title>Complete sequence of chromosome 1 of Verminephrobacter eiseniae EF01-2.</title>
        <authorList>
            <person name="Copeland A."/>
            <person name="Lucas S."/>
            <person name="Lapidus A."/>
            <person name="Barry K."/>
            <person name="Detter J.C."/>
            <person name="Glavina del Rio T."/>
            <person name="Dalin E."/>
            <person name="Tice H."/>
            <person name="Pitluck S."/>
            <person name="Chertkov O."/>
            <person name="Brettin T."/>
            <person name="Bruce D."/>
            <person name="Han C."/>
            <person name="Tapia R."/>
            <person name="Gilna P."/>
            <person name="Schmutz J."/>
            <person name="Larimer F."/>
            <person name="Land M."/>
            <person name="Hauser L."/>
            <person name="Kyrpides N."/>
            <person name="Kim E."/>
            <person name="Stahl D."/>
            <person name="Richardson P."/>
        </authorList>
    </citation>
    <scope>NUCLEOTIDE SEQUENCE [LARGE SCALE GENOMIC DNA]</scope>
    <source>
        <strain evidence="4">EF01-2</strain>
    </source>
</reference>
<dbReference type="Proteomes" id="UP000000374">
    <property type="component" value="Chromosome"/>
</dbReference>
<dbReference type="AlphaFoldDB" id="A1WM22"/>
<dbReference type="eggNOG" id="COG3181">
    <property type="taxonomic scope" value="Bacteria"/>
</dbReference>
<keyword evidence="2" id="KW-0732">Signal</keyword>
<dbReference type="PIRSF" id="PIRSF017082">
    <property type="entry name" value="YflP"/>
    <property type="match status" value="1"/>
</dbReference>
<dbReference type="RefSeq" id="WP_011810675.1">
    <property type="nucleotide sequence ID" value="NC_008786.1"/>
</dbReference>
<evidence type="ECO:0000256" key="2">
    <source>
        <dbReference type="SAM" id="SignalP"/>
    </source>
</evidence>
<dbReference type="Gene3D" id="3.40.190.150">
    <property type="entry name" value="Bordetella uptake gene, domain 1"/>
    <property type="match status" value="1"/>
</dbReference>
<evidence type="ECO:0000256" key="1">
    <source>
        <dbReference type="ARBA" id="ARBA00006987"/>
    </source>
</evidence>
<dbReference type="InterPro" id="IPR005064">
    <property type="entry name" value="BUG"/>
</dbReference>
<gene>
    <name evidence="3" type="ordered locus">Veis_2943</name>
</gene>
<dbReference type="KEGG" id="vei:Veis_2943"/>
<protein>
    <submittedName>
        <fullName evidence="3">Uncharacterized protein UPF0065</fullName>
    </submittedName>
</protein>
<dbReference type="STRING" id="391735.Veis_2943"/>
<dbReference type="EMBL" id="CP000542">
    <property type="protein sequence ID" value="ABM58679.1"/>
    <property type="molecule type" value="Genomic_DNA"/>
</dbReference>
<dbReference type="PROSITE" id="PS51318">
    <property type="entry name" value="TAT"/>
    <property type="match status" value="1"/>
</dbReference>
<feature type="chain" id="PRO_5002639924" evidence="2">
    <location>
        <begin position="31"/>
        <end position="333"/>
    </location>
</feature>
<proteinExistence type="inferred from homology"/>
<comment type="similarity">
    <text evidence="1">Belongs to the UPF0065 (bug) family.</text>
</comment>
<dbReference type="Pfam" id="PF03401">
    <property type="entry name" value="TctC"/>
    <property type="match status" value="1"/>
</dbReference>
<name>A1WM22_VEREI</name>
<dbReference type="OrthoDB" id="8686127at2"/>
<dbReference type="GeneID" id="76461427"/>
<evidence type="ECO:0000313" key="4">
    <source>
        <dbReference type="Proteomes" id="UP000000374"/>
    </source>
</evidence>
<feature type="signal peptide" evidence="2">
    <location>
        <begin position="1"/>
        <end position="30"/>
    </location>
</feature>
<evidence type="ECO:0000313" key="3">
    <source>
        <dbReference type="EMBL" id="ABM58679.1"/>
    </source>
</evidence>